<dbReference type="RefSeq" id="WP_354189250.1">
    <property type="nucleotide sequence ID" value="NZ_JBEPLI010000004.1"/>
</dbReference>
<organism evidence="2 3">
    <name type="scientific">Bartonella silvatica</name>
    <dbReference type="NCBI Taxonomy" id="357760"/>
    <lineage>
        <taxon>Bacteria</taxon>
        <taxon>Pseudomonadati</taxon>
        <taxon>Pseudomonadota</taxon>
        <taxon>Alphaproteobacteria</taxon>
        <taxon>Hyphomicrobiales</taxon>
        <taxon>Bartonellaceae</taxon>
        <taxon>Bartonella</taxon>
    </lineage>
</organism>
<proteinExistence type="predicted"/>
<comment type="caution">
    <text evidence="2">The sequence shown here is derived from an EMBL/GenBank/DDBJ whole genome shotgun (WGS) entry which is preliminary data.</text>
</comment>
<dbReference type="EMBL" id="JBEPLI010000004">
    <property type="protein sequence ID" value="MET3589581.1"/>
    <property type="molecule type" value="Genomic_DNA"/>
</dbReference>
<feature type="compositionally biased region" description="Polar residues" evidence="1">
    <location>
        <begin position="54"/>
        <end position="67"/>
    </location>
</feature>
<feature type="compositionally biased region" description="Polar residues" evidence="1">
    <location>
        <begin position="138"/>
        <end position="152"/>
    </location>
</feature>
<dbReference type="NCBIfam" id="NF033856">
    <property type="entry name" value="T4SS_effec_BID"/>
    <property type="match status" value="2"/>
</dbReference>
<evidence type="ECO:0000313" key="2">
    <source>
        <dbReference type="EMBL" id="MET3589581.1"/>
    </source>
</evidence>
<protein>
    <recommendedName>
        <fullName evidence="4">BepF protein</fullName>
    </recommendedName>
</protein>
<accession>A0ABV2HGA2</accession>
<feature type="region of interest" description="Disordered" evidence="1">
    <location>
        <begin position="18"/>
        <end position="196"/>
    </location>
</feature>
<evidence type="ECO:0000256" key="1">
    <source>
        <dbReference type="SAM" id="MobiDB-lite"/>
    </source>
</evidence>
<evidence type="ECO:0000313" key="3">
    <source>
        <dbReference type="Proteomes" id="UP001549086"/>
    </source>
</evidence>
<feature type="compositionally biased region" description="Polar residues" evidence="1">
    <location>
        <begin position="108"/>
        <end position="124"/>
    </location>
</feature>
<gene>
    <name evidence="2" type="ORF">ABID23_000665</name>
</gene>
<feature type="compositionally biased region" description="Polar residues" evidence="1">
    <location>
        <begin position="166"/>
        <end position="182"/>
    </location>
</feature>
<evidence type="ECO:0008006" key="4">
    <source>
        <dbReference type="Google" id="ProtNLM"/>
    </source>
</evidence>
<feature type="compositionally biased region" description="Polar residues" evidence="1">
    <location>
        <begin position="22"/>
        <end position="37"/>
    </location>
</feature>
<feature type="region of interest" description="Disordered" evidence="1">
    <location>
        <begin position="475"/>
        <end position="543"/>
    </location>
</feature>
<name>A0ABV2HGA2_9HYPH</name>
<sequence length="543" mass="60698">MKKSPPSSFVARMIAEFEKQNEQSPAMSVNKNTTAEKSANIKVAPPVPLRTKNQDQSNTHAQQSQGANPKVAPPVPPRTKIQNQNNIHNQQSQGTNPKVAPPVPPRTKIQNQNNAHTQQSQGTNPKVAPPVPLRTKNQDQSNTHAQQSQGTNPKVAPPVPLRTKNQDQSNTHAQQNPKVTSPQRPPRIKDQELKNAPLREAAISQTVLSLSTETVFLSEDEINRKVENNELVQVCKDQVRHYCKIVYGNANIFNEKLAEIERNPMLGYNFIWQVAATPKTMAPLTGKKTLGIKNKERKNAEEKVPDLALAVENFTHVVKQVKDGIDKRQKSEQTLPRGTLDLKQMAEVLKKPRTPEQQWAPLSDKELTQRVVSDTMVQYCHSEITYWCTTVYKNPNILQERLKDIQKIPEMSEELAWQVTTHPGFFGKLAGHNFHGFKNAARKLAENGLAPLSEAIEGYAEAVKQAKENILETHQAKQKHHEASLGQAQGLSKQQTLKSPKLSEHTPSNMHHETGETSRQAENRSHNTRSQKVETSKASALAI</sequence>
<reference evidence="2 3" key="1">
    <citation type="submission" date="2024-06" db="EMBL/GenBank/DDBJ databases">
        <title>Genomic Encyclopedia of Type Strains, Phase IV (KMG-IV): sequencing the most valuable type-strain genomes for metagenomic binning, comparative biology and taxonomic classification.</title>
        <authorList>
            <person name="Goeker M."/>
        </authorList>
    </citation>
    <scope>NUCLEOTIDE SEQUENCE [LARGE SCALE GENOMIC DNA]</scope>
    <source>
        <strain evidence="2 3">DSM 23649</strain>
    </source>
</reference>
<feature type="compositionally biased region" description="Low complexity" evidence="1">
    <location>
        <begin position="81"/>
        <end position="91"/>
    </location>
</feature>
<dbReference type="Proteomes" id="UP001549086">
    <property type="component" value="Unassembled WGS sequence"/>
</dbReference>
<feature type="compositionally biased region" description="Polar residues" evidence="1">
    <location>
        <begin position="486"/>
        <end position="498"/>
    </location>
</feature>
<keyword evidence="3" id="KW-1185">Reference proteome</keyword>
<feature type="compositionally biased region" description="Basic and acidic residues" evidence="1">
    <location>
        <begin position="510"/>
        <end position="535"/>
    </location>
</feature>